<evidence type="ECO:0000313" key="7">
    <source>
        <dbReference type="EMBL" id="ADB16106.1"/>
    </source>
</evidence>
<dbReference type="SUPFAM" id="SSF52317">
    <property type="entry name" value="Class I glutamine amidotransferase-like"/>
    <property type="match status" value="1"/>
</dbReference>
<evidence type="ECO:0000259" key="6">
    <source>
        <dbReference type="PROSITE" id="PS51007"/>
    </source>
</evidence>
<evidence type="ECO:0000256" key="1">
    <source>
        <dbReference type="ARBA" id="ARBA00022617"/>
    </source>
</evidence>
<dbReference type="Pfam" id="PF06283">
    <property type="entry name" value="ThuA"/>
    <property type="match status" value="1"/>
</dbReference>
<dbReference type="InterPro" id="IPR013427">
    <property type="entry name" value="Haem-bd_dom_put"/>
</dbReference>
<evidence type="ECO:0000313" key="8">
    <source>
        <dbReference type="Proteomes" id="UP000001887"/>
    </source>
</evidence>
<dbReference type="eggNOG" id="COG3828">
    <property type="taxonomic scope" value="Bacteria"/>
</dbReference>
<dbReference type="SUPFAM" id="SSF63829">
    <property type="entry name" value="Calcium-dependent phosphotriesterase"/>
    <property type="match status" value="1"/>
</dbReference>
<evidence type="ECO:0000256" key="3">
    <source>
        <dbReference type="ARBA" id="ARBA00023004"/>
    </source>
</evidence>
<feature type="domain" description="Cytochrome c" evidence="6">
    <location>
        <begin position="1134"/>
        <end position="1267"/>
    </location>
</feature>
<dbReference type="STRING" id="530564.Psta_1431"/>
<dbReference type="InterPro" id="IPR013428">
    <property type="entry name" value="Membrane-bound_put_N"/>
</dbReference>
<evidence type="ECO:0000256" key="2">
    <source>
        <dbReference type="ARBA" id="ARBA00022723"/>
    </source>
</evidence>
<dbReference type="eggNOG" id="COG2133">
    <property type="taxonomic scope" value="Bacteria"/>
</dbReference>
<evidence type="ECO:0000256" key="5">
    <source>
        <dbReference type="SAM" id="SignalP"/>
    </source>
</evidence>
<dbReference type="NCBIfam" id="TIGR02604">
    <property type="entry name" value="Piru_Ver_Nterm"/>
    <property type="match status" value="1"/>
</dbReference>
<reference evidence="7 8" key="1">
    <citation type="journal article" date="2009" name="Stand. Genomic Sci.">
        <title>Complete genome sequence of Pirellula staleyi type strain (ATCC 27377).</title>
        <authorList>
            <person name="Clum A."/>
            <person name="Tindall B.J."/>
            <person name="Sikorski J."/>
            <person name="Ivanova N."/>
            <person name="Mavrommatis K."/>
            <person name="Lucas S."/>
            <person name="Glavina del Rio T."/>
            <person name="Nolan M."/>
            <person name="Chen F."/>
            <person name="Tice H."/>
            <person name="Pitluck S."/>
            <person name="Cheng J.F."/>
            <person name="Chertkov O."/>
            <person name="Brettin T."/>
            <person name="Han C."/>
            <person name="Detter J.C."/>
            <person name="Kuske C."/>
            <person name="Bruce D."/>
            <person name="Goodwin L."/>
            <person name="Ovchinikova G."/>
            <person name="Pati A."/>
            <person name="Mikhailova N."/>
            <person name="Chen A."/>
            <person name="Palaniappan K."/>
            <person name="Land M."/>
            <person name="Hauser L."/>
            <person name="Chang Y.J."/>
            <person name="Jeffries C.D."/>
            <person name="Chain P."/>
            <person name="Rohde M."/>
            <person name="Goker M."/>
            <person name="Bristow J."/>
            <person name="Eisen J.A."/>
            <person name="Markowitz V."/>
            <person name="Hugenholtz P."/>
            <person name="Kyrpides N.C."/>
            <person name="Klenk H.P."/>
            <person name="Lapidus A."/>
        </authorList>
    </citation>
    <scope>NUCLEOTIDE SEQUENCE [LARGE SCALE GENOMIC DNA]</scope>
    <source>
        <strain evidence="8">ATCC 27377 / DSM 6068 / ICPB 4128</strain>
    </source>
</reference>
<dbReference type="Gene3D" id="1.25.10.10">
    <property type="entry name" value="Leucine-rich Repeat Variant"/>
    <property type="match status" value="1"/>
</dbReference>
<dbReference type="OrthoDB" id="230287at2"/>
<evidence type="ECO:0000256" key="4">
    <source>
        <dbReference type="PROSITE-ProRule" id="PRU00433"/>
    </source>
</evidence>
<dbReference type="InterPro" id="IPR016024">
    <property type="entry name" value="ARM-type_fold"/>
</dbReference>
<feature type="signal peptide" evidence="5">
    <location>
        <begin position="1"/>
        <end position="28"/>
    </location>
</feature>
<protein>
    <submittedName>
        <fullName evidence="7">Membrane-bound dehydrogenase domain protein</fullName>
    </submittedName>
</protein>
<keyword evidence="1 4" id="KW-0349">Heme</keyword>
<dbReference type="InterPro" id="IPR009056">
    <property type="entry name" value="Cyt_c-like_dom"/>
</dbReference>
<dbReference type="Gene3D" id="3.40.50.880">
    <property type="match status" value="1"/>
</dbReference>
<organism evidence="7 8">
    <name type="scientific">Pirellula staleyi (strain ATCC 27377 / DSM 6068 / ICPB 4128)</name>
    <name type="common">Pirella staleyi</name>
    <dbReference type="NCBI Taxonomy" id="530564"/>
    <lineage>
        <taxon>Bacteria</taxon>
        <taxon>Pseudomonadati</taxon>
        <taxon>Planctomycetota</taxon>
        <taxon>Planctomycetia</taxon>
        <taxon>Pirellulales</taxon>
        <taxon>Pirellulaceae</taxon>
        <taxon>Pirellula</taxon>
    </lineage>
</organism>
<dbReference type="InterPro" id="IPR011989">
    <property type="entry name" value="ARM-like"/>
</dbReference>
<dbReference type="PANTHER" id="PTHR33546:SF1">
    <property type="entry name" value="LARGE, MULTIFUNCTIONAL SECRETED PROTEIN"/>
    <property type="match status" value="1"/>
</dbReference>
<dbReference type="InterPro" id="IPR029062">
    <property type="entry name" value="Class_I_gatase-like"/>
</dbReference>
<accession>D2QX02</accession>
<dbReference type="InterPro" id="IPR055557">
    <property type="entry name" value="DUF7133"/>
</dbReference>
<dbReference type="Gene3D" id="1.10.760.10">
    <property type="entry name" value="Cytochrome c-like domain"/>
    <property type="match status" value="1"/>
</dbReference>
<dbReference type="KEGG" id="psl:Psta_1431"/>
<dbReference type="Proteomes" id="UP000001887">
    <property type="component" value="Chromosome"/>
</dbReference>
<proteinExistence type="predicted"/>
<dbReference type="InterPro" id="IPR029010">
    <property type="entry name" value="ThuA-like"/>
</dbReference>
<dbReference type="PROSITE" id="PS51007">
    <property type="entry name" value="CYTC"/>
    <property type="match status" value="1"/>
</dbReference>
<dbReference type="Gene3D" id="2.120.10.30">
    <property type="entry name" value="TolB, C-terminal domain"/>
    <property type="match status" value="1"/>
</dbReference>
<dbReference type="GO" id="GO:0020037">
    <property type="term" value="F:heme binding"/>
    <property type="evidence" value="ECO:0007669"/>
    <property type="project" value="InterPro"/>
</dbReference>
<dbReference type="HOGENOM" id="CLU_004500_1_0_0"/>
<dbReference type="InterPro" id="IPR011042">
    <property type="entry name" value="6-blade_b-propeller_TolB-like"/>
</dbReference>
<keyword evidence="8" id="KW-1185">Reference proteome</keyword>
<dbReference type="SUPFAM" id="SSF46626">
    <property type="entry name" value="Cytochrome c"/>
    <property type="match status" value="1"/>
</dbReference>
<gene>
    <name evidence="7" type="ordered locus">Psta_1431</name>
</gene>
<dbReference type="GO" id="GO:0009055">
    <property type="term" value="F:electron transfer activity"/>
    <property type="evidence" value="ECO:0007669"/>
    <property type="project" value="InterPro"/>
</dbReference>
<sequence precursor="true">MLRRLSASFAIALFAFQLCALFAPPLRAEDAPAKKVEPIKVLFLGDKGHHQPKKLFDQIEPVMRQRKIALTYTENMQDISKEKLAEFDTLLIFANITEIAPDQETALLSYVEDGKSLVALHCASFCFHNSEKYIALVGGQFKRHGTDTFRTRVENREHPLVKGYGGFESWDETYEHHKHNDKDRTVLEYRQEEPWTWIRTQGKGRVFYTAWGHDERTWGNVGFHNLVERGIRWAVGADLSVVAPFADQQAMNPPRKDVAPFQYQGAKVPFYPAGPGRSGVKEGEYPMQLPLAAEESQKHIITPVDFQPQLFVSEPMLEGKPLCMAWDHRGRLWVAESTDYPNDLQPRGPGRDRIRIFEDTDNDGKADKSTVFADQLSIPTSMAFGRGGVIIHMAPDTLLLRDTNGDDVADERHTLFSGWGTGDTHAGPSNLNYGHDNWYYGIVGYSGFEGQIAGERHSFRQGFYRFQVAEKDGQPSVTGFEFLRNSSNNSWGVGISDEGILFGSTANGNPSMYLAIPNRYYERVNGWSSSVLEMIAESNRVYPVTDKIRQVDHHGGFTAAAGHAIYTARTYPSTYWNRTAFVSEPTGHLTATLVLTANGADFRSKNSWNLFASDDEWTAPVSAEVGPDGHVWVIDWYNYIVQHNPTPAGFQNGKGNAYVTDLRDKKHGRIYRVVYTKAAPAKPFSLENATTEQLVESLASDNLLWRRHAQRLLVERGNLDVVPLLVKLIETAKPDELGIASGAVHAIGTLAGLGAIEPANAEVWAAMKNSLAHRSPAVRRMAAVALPRTAAGSELLLASSVTTDADAQVRLAALLAIADMPSSTAAARAMAQSLADKTLWDDRWLSEAATAAAATNAVEFIELSSAEAPSPRQQTALAIIAGHIARSELDPAAVEKILLSLEKKSPAVASQLLRSLSTAWPKTRKVELTEASENALVALLAKLPTAERAGLIGLATRMGSKKMAAQADEVVKALQETLADPEAKDDAKLDAAIQLVEFAPQSDEIGALVIENITPRTSPEASQKMLEALRRSESPATAAAIIEAAGGFTPANRAAAIRVLLSRVDWTESLVAAMEEKKLSSLDLSLDQKQSLATHPNRRLASRATKMLAQGGGLPSADRTKVLDELMPLTLEKGNADSGLVVFKKVCSKCHMHGTEGSRIGPDLTGMAVHPKKELLTHIIDPSRSVEGNFRVYALLTADGRTITGLLAAETRTSVELIDAEGKKQVVPREEIDQLRPSEKSLMPEGFEKQITKVEMSDLLEFLTKKGKYLPLMLDKVATVVSTRGMFHGEEIRSESMIFDDWSPKLFEGVPFQLVDPQGEKRPNAILLNGPNGEIPPKMPRKVTLDLGTPATAIHLLSGVSGWGFPLGTKGSTSLIVRLVYADGSTEDHELKNGEHFSDYIRREDVPGSKYAFNLRGKQLRFVSVKPAKQDAIAKIELVKGNDSTAPVVMAVTAELPTAAH</sequence>
<dbReference type="GO" id="GO:0046872">
    <property type="term" value="F:metal ion binding"/>
    <property type="evidence" value="ECO:0007669"/>
    <property type="project" value="UniProtKB-KW"/>
</dbReference>
<keyword evidence="2 4" id="KW-0479">Metal-binding</keyword>
<name>D2QX02_PIRSD</name>
<dbReference type="Pfam" id="PF23500">
    <property type="entry name" value="DUF7133"/>
    <property type="match status" value="1"/>
</dbReference>
<dbReference type="NCBIfam" id="TIGR02603">
    <property type="entry name" value="CxxCH_TIGR02603"/>
    <property type="match status" value="1"/>
</dbReference>
<dbReference type="SUPFAM" id="SSF48371">
    <property type="entry name" value="ARM repeat"/>
    <property type="match status" value="1"/>
</dbReference>
<dbReference type="PANTHER" id="PTHR33546">
    <property type="entry name" value="LARGE, MULTIFUNCTIONAL SECRETED PROTEIN-RELATED"/>
    <property type="match status" value="1"/>
</dbReference>
<dbReference type="EMBL" id="CP001848">
    <property type="protein sequence ID" value="ADB16106.1"/>
    <property type="molecule type" value="Genomic_DNA"/>
</dbReference>
<keyword evidence="5" id="KW-0732">Signal</keyword>
<dbReference type="eggNOG" id="COG1413">
    <property type="taxonomic scope" value="Bacteria"/>
</dbReference>
<dbReference type="InterPro" id="IPR036909">
    <property type="entry name" value="Cyt_c-like_dom_sf"/>
</dbReference>
<keyword evidence="3 4" id="KW-0408">Iron</keyword>
<feature type="chain" id="PRO_5003034354" evidence="5">
    <location>
        <begin position="29"/>
        <end position="1461"/>
    </location>
</feature>